<evidence type="ECO:0000259" key="4">
    <source>
        <dbReference type="PROSITE" id="PS50110"/>
    </source>
</evidence>
<dbReference type="Pfam" id="PF00072">
    <property type="entry name" value="Response_reg"/>
    <property type="match status" value="1"/>
</dbReference>
<feature type="transmembrane region" description="Helical" evidence="3">
    <location>
        <begin position="148"/>
        <end position="172"/>
    </location>
</feature>
<sequence>MRNKVLIMDDDQFMRDFLSAILLEEHYDLRVVDHLDEGMKLLKEWKPNLVISDLYMSDHTGWELLDWMNTEQEMHSIPVVILSGSDKSQDRISSLNKGASDFVMKPFHPEELKLRVSRLLKDDDDPSTWRNKNLKRLSSKKIPWYKRVFDVLFSSASLLLLSPVLLGVAIGIKIESRGDVFYVSKRVGQGYRVFDFFKFRSMYADADQRIAEMKDHNMYAKGEEHEIKQEESKKVCPLCLRSDLSACVSLVYADDGHKVCEYHLKESSKEQAFLKFHNDPRITKMGRFIRSTSLDELPQLINVLKGDMSIVGNRPLPLYEAEKLTEDEAIARFKAPAGITGLWQVTKRGKKDMSEEERKSLDKEYAVKGNFLQDVKIILKTFPALFQKENV</sequence>
<dbReference type="PROSITE" id="PS50110">
    <property type="entry name" value="RESPONSE_REGULATORY"/>
    <property type="match status" value="1"/>
</dbReference>
<keyword evidence="3" id="KW-0472">Membrane</keyword>
<accession>A0ABP9DDC4</accession>
<keyword evidence="3" id="KW-1133">Transmembrane helix</keyword>
<keyword evidence="6" id="KW-1185">Reference proteome</keyword>
<proteinExistence type="inferred from homology"/>
<keyword evidence="5" id="KW-0808">Transferase</keyword>
<dbReference type="Gene3D" id="3.40.50.2300">
    <property type="match status" value="1"/>
</dbReference>
<dbReference type="Proteomes" id="UP001500298">
    <property type="component" value="Unassembled WGS sequence"/>
</dbReference>
<feature type="modified residue" description="4-aspartylphosphate" evidence="2">
    <location>
        <position position="53"/>
    </location>
</feature>
<keyword evidence="2" id="KW-0597">Phosphoprotein</keyword>
<dbReference type="SUPFAM" id="SSF52172">
    <property type="entry name" value="CheY-like"/>
    <property type="match status" value="1"/>
</dbReference>
<dbReference type="Pfam" id="PF02397">
    <property type="entry name" value="Bac_transf"/>
    <property type="match status" value="1"/>
</dbReference>
<dbReference type="PANTHER" id="PTHR30576">
    <property type="entry name" value="COLANIC BIOSYNTHESIS UDP-GLUCOSE LIPID CARRIER TRANSFERASE"/>
    <property type="match status" value="1"/>
</dbReference>
<organism evidence="5 6">
    <name type="scientific">Algivirga pacifica</name>
    <dbReference type="NCBI Taxonomy" id="1162670"/>
    <lineage>
        <taxon>Bacteria</taxon>
        <taxon>Pseudomonadati</taxon>
        <taxon>Bacteroidota</taxon>
        <taxon>Cytophagia</taxon>
        <taxon>Cytophagales</taxon>
        <taxon>Flammeovirgaceae</taxon>
        <taxon>Algivirga</taxon>
    </lineage>
</organism>
<dbReference type="InterPro" id="IPR003362">
    <property type="entry name" value="Bact_transf"/>
</dbReference>
<evidence type="ECO:0000256" key="3">
    <source>
        <dbReference type="SAM" id="Phobius"/>
    </source>
</evidence>
<evidence type="ECO:0000313" key="6">
    <source>
        <dbReference type="Proteomes" id="UP001500298"/>
    </source>
</evidence>
<dbReference type="RefSeq" id="WP_345372639.1">
    <property type="nucleotide sequence ID" value="NZ_BAABJX010000042.1"/>
</dbReference>
<gene>
    <name evidence="5" type="ORF">GCM10023331_26950</name>
</gene>
<name>A0ABP9DDC4_9BACT</name>
<dbReference type="EMBL" id="BAABJX010000042">
    <property type="protein sequence ID" value="GAA4840536.1"/>
    <property type="molecule type" value="Genomic_DNA"/>
</dbReference>
<evidence type="ECO:0000256" key="1">
    <source>
        <dbReference type="ARBA" id="ARBA00006464"/>
    </source>
</evidence>
<dbReference type="GO" id="GO:0016740">
    <property type="term" value="F:transferase activity"/>
    <property type="evidence" value="ECO:0007669"/>
    <property type="project" value="UniProtKB-KW"/>
</dbReference>
<dbReference type="InterPro" id="IPR001789">
    <property type="entry name" value="Sig_transdc_resp-reg_receiver"/>
</dbReference>
<evidence type="ECO:0000313" key="5">
    <source>
        <dbReference type="EMBL" id="GAA4840536.1"/>
    </source>
</evidence>
<keyword evidence="3" id="KW-0812">Transmembrane</keyword>
<dbReference type="SMART" id="SM00448">
    <property type="entry name" value="REC"/>
    <property type="match status" value="1"/>
</dbReference>
<protein>
    <submittedName>
        <fullName evidence="5">Sugar transferase</fullName>
    </submittedName>
</protein>
<reference evidence="6" key="1">
    <citation type="journal article" date="2019" name="Int. J. Syst. Evol. Microbiol.">
        <title>The Global Catalogue of Microorganisms (GCM) 10K type strain sequencing project: providing services to taxonomists for standard genome sequencing and annotation.</title>
        <authorList>
            <consortium name="The Broad Institute Genomics Platform"/>
            <consortium name="The Broad Institute Genome Sequencing Center for Infectious Disease"/>
            <person name="Wu L."/>
            <person name="Ma J."/>
        </authorList>
    </citation>
    <scope>NUCLEOTIDE SEQUENCE [LARGE SCALE GENOMIC DNA]</scope>
    <source>
        <strain evidence="6">JCM 18326</strain>
    </source>
</reference>
<comment type="similarity">
    <text evidence="1">Belongs to the bacterial sugar transferase family.</text>
</comment>
<dbReference type="InterPro" id="IPR011006">
    <property type="entry name" value="CheY-like_superfamily"/>
</dbReference>
<evidence type="ECO:0000256" key="2">
    <source>
        <dbReference type="PROSITE-ProRule" id="PRU00169"/>
    </source>
</evidence>
<dbReference type="PANTHER" id="PTHR30576:SF0">
    <property type="entry name" value="UNDECAPRENYL-PHOSPHATE N-ACETYLGALACTOSAMINYL 1-PHOSPHATE TRANSFERASE-RELATED"/>
    <property type="match status" value="1"/>
</dbReference>
<comment type="caution">
    <text evidence="5">The sequence shown here is derived from an EMBL/GenBank/DDBJ whole genome shotgun (WGS) entry which is preliminary data.</text>
</comment>
<dbReference type="CDD" id="cd00156">
    <property type="entry name" value="REC"/>
    <property type="match status" value="1"/>
</dbReference>
<feature type="domain" description="Response regulatory" evidence="4">
    <location>
        <begin position="4"/>
        <end position="120"/>
    </location>
</feature>